<evidence type="ECO:0000313" key="2">
    <source>
        <dbReference type="EMBL" id="EEN50506.1"/>
    </source>
</evidence>
<proteinExistence type="predicted"/>
<gene>
    <name evidence="2" type="ORF">BRAFLDRAFT_87687</name>
</gene>
<name>C3ZAB3_BRAFL</name>
<evidence type="ECO:0000256" key="1">
    <source>
        <dbReference type="SAM" id="SignalP"/>
    </source>
</evidence>
<reference evidence="2" key="1">
    <citation type="journal article" date="2008" name="Nature">
        <title>The amphioxus genome and the evolution of the chordate karyotype.</title>
        <authorList>
            <consortium name="US DOE Joint Genome Institute (JGI-PGF)"/>
            <person name="Putnam N.H."/>
            <person name="Butts T."/>
            <person name="Ferrier D.E.K."/>
            <person name="Furlong R.F."/>
            <person name="Hellsten U."/>
            <person name="Kawashima T."/>
            <person name="Robinson-Rechavi M."/>
            <person name="Shoguchi E."/>
            <person name="Terry A."/>
            <person name="Yu J.-K."/>
            <person name="Benito-Gutierrez E.L."/>
            <person name="Dubchak I."/>
            <person name="Garcia-Fernandez J."/>
            <person name="Gibson-Brown J.J."/>
            <person name="Grigoriev I.V."/>
            <person name="Horton A.C."/>
            <person name="de Jong P.J."/>
            <person name="Jurka J."/>
            <person name="Kapitonov V.V."/>
            <person name="Kohara Y."/>
            <person name="Kuroki Y."/>
            <person name="Lindquist E."/>
            <person name="Lucas S."/>
            <person name="Osoegawa K."/>
            <person name="Pennacchio L.A."/>
            <person name="Salamov A.A."/>
            <person name="Satou Y."/>
            <person name="Sauka-Spengler T."/>
            <person name="Schmutz J."/>
            <person name="Shin-I T."/>
            <person name="Toyoda A."/>
            <person name="Bronner-Fraser M."/>
            <person name="Fujiyama A."/>
            <person name="Holland L.Z."/>
            <person name="Holland P.W.H."/>
            <person name="Satoh N."/>
            <person name="Rokhsar D.S."/>
        </authorList>
    </citation>
    <scope>NUCLEOTIDE SEQUENCE [LARGE SCALE GENOMIC DNA]</scope>
    <source>
        <strain evidence="2">S238N-H82</strain>
        <tissue evidence="2">Testes</tissue>
    </source>
</reference>
<protein>
    <recommendedName>
        <fullName evidence="3">Secreted protein</fullName>
    </recommendedName>
</protein>
<feature type="chain" id="PRO_5002936527" description="Secreted protein" evidence="1">
    <location>
        <begin position="20"/>
        <end position="117"/>
    </location>
</feature>
<dbReference type="InParanoid" id="C3ZAB3"/>
<sequence length="117" mass="13578">MYPCCWLVIRLLMPSWCHRTIYSSANQGAEELSSLLQRRGSKDGTESSQMDPRIDNVMCHALPRGQLWQVERCIQLKGPQAFKTRLILPIWYFRHLTLCPTTFLGVDVIMKLTHSWA</sequence>
<dbReference type="AlphaFoldDB" id="C3ZAB3"/>
<feature type="signal peptide" evidence="1">
    <location>
        <begin position="1"/>
        <end position="19"/>
    </location>
</feature>
<keyword evidence="1" id="KW-0732">Signal</keyword>
<accession>C3ZAB3</accession>
<dbReference type="EMBL" id="GG666602">
    <property type="protein sequence ID" value="EEN50506.1"/>
    <property type="molecule type" value="Genomic_DNA"/>
</dbReference>
<evidence type="ECO:0008006" key="3">
    <source>
        <dbReference type="Google" id="ProtNLM"/>
    </source>
</evidence>
<organism>
    <name type="scientific">Branchiostoma floridae</name>
    <name type="common">Florida lancelet</name>
    <name type="synonym">Amphioxus</name>
    <dbReference type="NCBI Taxonomy" id="7739"/>
    <lineage>
        <taxon>Eukaryota</taxon>
        <taxon>Metazoa</taxon>
        <taxon>Chordata</taxon>
        <taxon>Cephalochordata</taxon>
        <taxon>Leptocardii</taxon>
        <taxon>Amphioxiformes</taxon>
        <taxon>Branchiostomatidae</taxon>
        <taxon>Branchiostoma</taxon>
    </lineage>
</organism>